<dbReference type="NCBIfam" id="TIGR03469">
    <property type="entry name" value="HpnB"/>
    <property type="match status" value="1"/>
</dbReference>
<dbReference type="Gene3D" id="3.90.550.10">
    <property type="entry name" value="Spore Coat Polysaccharide Biosynthesis Protein SpsA, Chain A"/>
    <property type="match status" value="1"/>
</dbReference>
<accession>A0ABT7XR11</accession>
<feature type="transmembrane region" description="Helical" evidence="1">
    <location>
        <begin position="6"/>
        <end position="26"/>
    </location>
</feature>
<evidence type="ECO:0000256" key="1">
    <source>
        <dbReference type="SAM" id="Phobius"/>
    </source>
</evidence>
<dbReference type="SUPFAM" id="SSF53448">
    <property type="entry name" value="Nucleotide-diphospho-sugar transferases"/>
    <property type="match status" value="1"/>
</dbReference>
<evidence type="ECO:0000313" key="2">
    <source>
        <dbReference type="EMBL" id="MDN0076226.1"/>
    </source>
</evidence>
<protein>
    <submittedName>
        <fullName evidence="2">Glycosyltransferase</fullName>
        <ecNumber evidence="2">2.4.-.-</ecNumber>
    </submittedName>
</protein>
<feature type="transmembrane region" description="Helical" evidence="1">
    <location>
        <begin position="293"/>
        <end position="313"/>
    </location>
</feature>
<organism evidence="2 3">
    <name type="scientific">Crenobacter oryzisoli</name>
    <dbReference type="NCBI Taxonomy" id="3056844"/>
    <lineage>
        <taxon>Bacteria</taxon>
        <taxon>Pseudomonadati</taxon>
        <taxon>Pseudomonadota</taxon>
        <taxon>Betaproteobacteria</taxon>
        <taxon>Neisseriales</taxon>
        <taxon>Neisseriaceae</taxon>
        <taxon>Crenobacter</taxon>
    </lineage>
</organism>
<keyword evidence="2" id="KW-0328">Glycosyltransferase</keyword>
<evidence type="ECO:0000313" key="3">
    <source>
        <dbReference type="Proteomes" id="UP001168540"/>
    </source>
</evidence>
<dbReference type="GO" id="GO:0016757">
    <property type="term" value="F:glycosyltransferase activity"/>
    <property type="evidence" value="ECO:0007669"/>
    <property type="project" value="UniProtKB-KW"/>
</dbReference>
<dbReference type="EC" id="2.4.-.-" evidence="2"/>
<proteinExistence type="predicted"/>
<keyword evidence="2" id="KW-0808">Transferase</keyword>
<comment type="caution">
    <text evidence="2">The sequence shown here is derived from an EMBL/GenBank/DDBJ whole genome shotgun (WGS) entry which is preliminary data.</text>
</comment>
<keyword evidence="1" id="KW-1133">Transmembrane helix</keyword>
<feature type="transmembrane region" description="Helical" evidence="1">
    <location>
        <begin position="319"/>
        <end position="342"/>
    </location>
</feature>
<reference evidence="2" key="1">
    <citation type="submission" date="2023-06" db="EMBL/GenBank/DDBJ databases">
        <authorList>
            <person name="Zhang S."/>
        </authorList>
    </citation>
    <scope>NUCLEOTIDE SEQUENCE</scope>
    <source>
        <strain evidence="2">SG2303</strain>
    </source>
</reference>
<dbReference type="Pfam" id="PF13641">
    <property type="entry name" value="Glyco_tranf_2_3"/>
    <property type="match status" value="1"/>
</dbReference>
<dbReference type="PANTHER" id="PTHR43646">
    <property type="entry name" value="GLYCOSYLTRANSFERASE"/>
    <property type="match status" value="1"/>
</dbReference>
<sequence length="394" mass="42393">MAHPVLSPLFLALSLLTLMIWCILLVGRAGFWRVRKPHPAPPPAQWPTVVAIIPARDEASVIADAVASVLGQDYPAPLKLIVVDDHSSDGTADAARAAAAELGKADVLTVVSARELPSGWSGKVWAQSEGLAAANRLVPDAGWLWLTDADIHHGSGVLAALVARALHEQRGLVSLMVRLRCVSLSERLIVPAFVFFFAKLYPFGRVNDPNSRVAAAAGGCMLVRRAALARIGDFAAIRNALIDDCSLAALIKPGASIRLDLADDSHSLRPYDDWHSLWNMIARSAYTQLRHSPLLLAGAMAGMLLTYLAPPALVVTGLVAGMGIGLTWPAWLAWIGMTVSYLPMLREYRQTGWLALLLPVTALFYMGATVASAWRYSLRRGGQWKGRVQASAGH</sequence>
<dbReference type="InterPro" id="IPR017832">
    <property type="entry name" value="Glyco_trans_2_hopen-assoc_HpnB"/>
</dbReference>
<dbReference type="RefSeq" id="WP_289830903.1">
    <property type="nucleotide sequence ID" value="NZ_JAUEDK010000028.1"/>
</dbReference>
<keyword evidence="1" id="KW-0812">Transmembrane</keyword>
<keyword evidence="1" id="KW-0472">Membrane</keyword>
<gene>
    <name evidence="2" type="ORF">QU481_15170</name>
</gene>
<name>A0ABT7XR11_9NEIS</name>
<dbReference type="Proteomes" id="UP001168540">
    <property type="component" value="Unassembled WGS sequence"/>
</dbReference>
<keyword evidence="3" id="KW-1185">Reference proteome</keyword>
<feature type="transmembrane region" description="Helical" evidence="1">
    <location>
        <begin position="354"/>
        <end position="374"/>
    </location>
</feature>
<dbReference type="InterPro" id="IPR029044">
    <property type="entry name" value="Nucleotide-diphossugar_trans"/>
</dbReference>
<dbReference type="PANTHER" id="PTHR43646:SF3">
    <property type="entry name" value="SLR1566 PROTEIN"/>
    <property type="match status" value="1"/>
</dbReference>
<dbReference type="EMBL" id="JAUEDK010000028">
    <property type="protein sequence ID" value="MDN0076226.1"/>
    <property type="molecule type" value="Genomic_DNA"/>
</dbReference>